<dbReference type="EC" id="4.2.1.75" evidence="3 9"/>
<evidence type="ECO:0000256" key="9">
    <source>
        <dbReference type="RuleBase" id="RU366031"/>
    </source>
</evidence>
<name>A0ABT9VCS0_9BACI</name>
<keyword evidence="5 9" id="KW-0627">Porphyrin biosynthesis</keyword>
<evidence type="ECO:0000256" key="1">
    <source>
        <dbReference type="ARBA" id="ARBA00004772"/>
    </source>
</evidence>
<evidence type="ECO:0000256" key="6">
    <source>
        <dbReference type="ARBA" id="ARBA00037589"/>
    </source>
</evidence>
<dbReference type="CDD" id="cd06578">
    <property type="entry name" value="HemD"/>
    <property type="match status" value="1"/>
</dbReference>
<dbReference type="Pfam" id="PF02602">
    <property type="entry name" value="HEM4"/>
    <property type="match status" value="1"/>
</dbReference>
<dbReference type="InterPro" id="IPR039793">
    <property type="entry name" value="UROS/Hem4"/>
</dbReference>
<evidence type="ECO:0000256" key="4">
    <source>
        <dbReference type="ARBA" id="ARBA00023239"/>
    </source>
</evidence>
<dbReference type="RefSeq" id="WP_306974721.1">
    <property type="nucleotide sequence ID" value="NZ_JAUSTQ010000002.1"/>
</dbReference>
<sequence length="255" mass="29399">MTTGNHKRHVLLSRSLEHASSFLTLHESGDFYVEGVPLITFDYVEPVNSVSTEEQIKEHDWLVITSHNGIYYFFKWLKQMNISSQVLKALRIVTVGEKTRQTLASYGFEVDFIPDIYDADSLAHELIHHYKAQYPLLIKGTKSRAVIDEALIHFNIPFRSLVVYKTVTNWTEQERIKYLMETTVFDAFVFTSPSTIDAFLDMVGPLQEKWTSTPCFAIGKTTANYAEQIGFERVKLPNTYTLEGLAETIQYFFKE</sequence>
<evidence type="ECO:0000256" key="3">
    <source>
        <dbReference type="ARBA" id="ARBA00013109"/>
    </source>
</evidence>
<dbReference type="Proteomes" id="UP001224359">
    <property type="component" value="Unassembled WGS sequence"/>
</dbReference>
<evidence type="ECO:0000256" key="2">
    <source>
        <dbReference type="ARBA" id="ARBA00008133"/>
    </source>
</evidence>
<dbReference type="PANTHER" id="PTHR38042:SF1">
    <property type="entry name" value="UROPORPHYRINOGEN-III SYNTHASE, CHLOROPLASTIC"/>
    <property type="match status" value="1"/>
</dbReference>
<comment type="function">
    <text evidence="6 9">Catalyzes cyclization of the linear tetrapyrrole, hydroxymethylbilane, to the macrocyclic uroporphyrinogen III.</text>
</comment>
<protein>
    <recommendedName>
        <fullName evidence="7 9">Uroporphyrinogen-III synthase</fullName>
        <ecNumber evidence="3 9">4.2.1.75</ecNumber>
    </recommendedName>
</protein>
<evidence type="ECO:0000259" key="10">
    <source>
        <dbReference type="Pfam" id="PF02602"/>
    </source>
</evidence>
<reference evidence="11 12" key="1">
    <citation type="submission" date="2023-07" db="EMBL/GenBank/DDBJ databases">
        <title>Genomic Encyclopedia of Type Strains, Phase IV (KMG-IV): sequencing the most valuable type-strain genomes for metagenomic binning, comparative biology and taxonomic classification.</title>
        <authorList>
            <person name="Goeker M."/>
        </authorList>
    </citation>
    <scope>NUCLEOTIDE SEQUENCE [LARGE SCALE GENOMIC DNA]</scope>
    <source>
        <strain evidence="11 12">DSM 16460</strain>
    </source>
</reference>
<evidence type="ECO:0000313" key="12">
    <source>
        <dbReference type="Proteomes" id="UP001224359"/>
    </source>
</evidence>
<comment type="similarity">
    <text evidence="2 9">Belongs to the uroporphyrinogen-III synthase family.</text>
</comment>
<evidence type="ECO:0000256" key="8">
    <source>
        <dbReference type="ARBA" id="ARBA00048617"/>
    </source>
</evidence>
<feature type="domain" description="Tetrapyrrole biosynthesis uroporphyrinogen III synthase" evidence="10">
    <location>
        <begin position="36"/>
        <end position="246"/>
    </location>
</feature>
<comment type="caution">
    <text evidence="11">The sequence shown here is derived from an EMBL/GenBank/DDBJ whole genome shotgun (WGS) entry which is preliminary data.</text>
</comment>
<comment type="pathway">
    <text evidence="1 9">Porphyrin-containing compound metabolism; protoporphyrin-IX biosynthesis; coproporphyrinogen-III from 5-aminolevulinate: step 3/4.</text>
</comment>
<dbReference type="SUPFAM" id="SSF69618">
    <property type="entry name" value="HemD-like"/>
    <property type="match status" value="1"/>
</dbReference>
<keyword evidence="4 9" id="KW-0456">Lyase</keyword>
<dbReference type="InterPro" id="IPR036108">
    <property type="entry name" value="4pyrrol_syn_uPrphyn_synt_sf"/>
</dbReference>
<evidence type="ECO:0000256" key="5">
    <source>
        <dbReference type="ARBA" id="ARBA00023244"/>
    </source>
</evidence>
<gene>
    <name evidence="11" type="ORF">J2S77_000727</name>
</gene>
<dbReference type="Gene3D" id="3.40.50.10090">
    <property type="match status" value="2"/>
</dbReference>
<organism evidence="11 12">
    <name type="scientific">Alkalibacillus salilacus</name>
    <dbReference type="NCBI Taxonomy" id="284582"/>
    <lineage>
        <taxon>Bacteria</taxon>
        <taxon>Bacillati</taxon>
        <taxon>Bacillota</taxon>
        <taxon>Bacilli</taxon>
        <taxon>Bacillales</taxon>
        <taxon>Bacillaceae</taxon>
        <taxon>Alkalibacillus</taxon>
    </lineage>
</organism>
<dbReference type="InterPro" id="IPR003754">
    <property type="entry name" value="4pyrrol_synth_uPrphyn_synth"/>
</dbReference>
<accession>A0ABT9VCS0</accession>
<dbReference type="EMBL" id="JAUSTQ010000002">
    <property type="protein sequence ID" value="MDQ0158771.1"/>
    <property type="molecule type" value="Genomic_DNA"/>
</dbReference>
<evidence type="ECO:0000256" key="7">
    <source>
        <dbReference type="ARBA" id="ARBA00040167"/>
    </source>
</evidence>
<proteinExistence type="inferred from homology"/>
<dbReference type="PANTHER" id="PTHR38042">
    <property type="entry name" value="UROPORPHYRINOGEN-III SYNTHASE, CHLOROPLASTIC"/>
    <property type="match status" value="1"/>
</dbReference>
<evidence type="ECO:0000313" key="11">
    <source>
        <dbReference type="EMBL" id="MDQ0158771.1"/>
    </source>
</evidence>
<comment type="catalytic activity">
    <reaction evidence="8 9">
        <text>hydroxymethylbilane = uroporphyrinogen III + H2O</text>
        <dbReference type="Rhea" id="RHEA:18965"/>
        <dbReference type="ChEBI" id="CHEBI:15377"/>
        <dbReference type="ChEBI" id="CHEBI:57308"/>
        <dbReference type="ChEBI" id="CHEBI:57845"/>
        <dbReference type="EC" id="4.2.1.75"/>
    </reaction>
</comment>
<keyword evidence="12" id="KW-1185">Reference proteome</keyword>